<evidence type="ECO:0000313" key="2">
    <source>
        <dbReference type="Proteomes" id="UP000808349"/>
    </source>
</evidence>
<dbReference type="EMBL" id="JADKFW010000005">
    <property type="protein sequence ID" value="MBK9717872.1"/>
    <property type="molecule type" value="Genomic_DNA"/>
</dbReference>
<dbReference type="InterPro" id="IPR036278">
    <property type="entry name" value="Sialidase_sf"/>
</dbReference>
<name>A0A9D7S8F6_9BACT</name>
<dbReference type="Gene3D" id="2.130.10.10">
    <property type="entry name" value="YVTN repeat-like/Quinoprotein amine dehydrogenase"/>
    <property type="match status" value="3"/>
</dbReference>
<dbReference type="CDD" id="cd15482">
    <property type="entry name" value="Sialidase_non-viral"/>
    <property type="match status" value="1"/>
</dbReference>
<dbReference type="SUPFAM" id="SSF50939">
    <property type="entry name" value="Sialidases"/>
    <property type="match status" value="1"/>
</dbReference>
<accession>A0A9D7S8F6</accession>
<proteinExistence type="predicted"/>
<dbReference type="AlphaFoldDB" id="A0A9D7S8F6"/>
<organism evidence="1 2">
    <name type="scientific">Candidatus Defluviibacterium haderslevense</name>
    <dbReference type="NCBI Taxonomy" id="2981993"/>
    <lineage>
        <taxon>Bacteria</taxon>
        <taxon>Pseudomonadati</taxon>
        <taxon>Bacteroidota</taxon>
        <taxon>Saprospiria</taxon>
        <taxon>Saprospirales</taxon>
        <taxon>Saprospiraceae</taxon>
        <taxon>Candidatus Defluviibacterium</taxon>
    </lineage>
</organism>
<comment type="caution">
    <text evidence="1">The sequence shown here is derived from an EMBL/GenBank/DDBJ whole genome shotgun (WGS) entry which is preliminary data.</text>
</comment>
<gene>
    <name evidence="1" type="ORF">IPO85_10220</name>
</gene>
<sequence length="692" mass="76414">MTPNEIFTVCDLGAVFKTTNNGNLWTNIPFTQLIGWHESQMVYSNNQTRYMISSVNEENTALTSLDGGVSWKPLNNYPQANTAVYYINCDYNKPNRLVISHYDGLYFSSNGGMSYTTIKSANDLFIGGSVFFGDTIIVATVTGLQVSQNGGTIWKEVSLTGLPSGERIKSFAAARINNQIRCAILTFNQGDIYPGYTPSDGYQGYAKGIYTLEGISGTWKNVTNNVNLSSNDPIFIGMAENDLNVIYAAGGSGSGEPTVFKTINAGQTWTNTFMTPQNKNISTGWSGAQGDRAWTYGEAAWGFSVAKWNSNIAAITDLGYIHTTQNGGLTWEAKYVNPNSLNPININTPKLKNYKGCGLENTTSWQILWADSNTMHVGFSDINGISSKDKGETWSIINGLNSNSVYRLVKHTNGIIYAATSSIHDMYQTTRIQDGTLDNGRGTIAMSVDNGTSFTLMHDFNNPVVWIATDPTDDNRMYASVIDGSIGGIYTTTNLKAGTSSTWTKLPNPPRTQGHPFNIVVLKNGDLVVTFSAHANSNRSTFYNRSGVFYSKDKGQTWFDRTDVNMQYYTKDITIDPSDPTESTWYATAFQGWANTPRGTNGLYRTKDKGIIWTPILKDMNINSCTINPKNTKEMYVCTESNGLLVTLDHNASIPIFNPVNSYVYHHPERIFFNPYNNEIWATSFGNGIGKE</sequence>
<protein>
    <submittedName>
        <fullName evidence="1">Exo-alpha-sialidase</fullName>
    </submittedName>
</protein>
<dbReference type="SUPFAM" id="SSF110296">
    <property type="entry name" value="Oligoxyloglucan reducing end-specific cellobiohydrolase"/>
    <property type="match status" value="2"/>
</dbReference>
<evidence type="ECO:0000313" key="1">
    <source>
        <dbReference type="EMBL" id="MBK9717872.1"/>
    </source>
</evidence>
<dbReference type="Proteomes" id="UP000808349">
    <property type="component" value="Unassembled WGS sequence"/>
</dbReference>
<dbReference type="InterPro" id="IPR015943">
    <property type="entry name" value="WD40/YVTN_repeat-like_dom_sf"/>
</dbReference>
<reference evidence="1 2" key="1">
    <citation type="submission" date="2020-10" db="EMBL/GenBank/DDBJ databases">
        <title>Connecting structure to function with the recovery of over 1000 high-quality activated sludge metagenome-assembled genomes encoding full-length rRNA genes using long-read sequencing.</title>
        <authorList>
            <person name="Singleton C.M."/>
            <person name="Petriglieri F."/>
            <person name="Kristensen J.M."/>
            <person name="Kirkegaard R.H."/>
            <person name="Michaelsen T.Y."/>
            <person name="Andersen M.H."/>
            <person name="Karst S.M."/>
            <person name="Dueholm M.S."/>
            <person name="Nielsen P.H."/>
            <person name="Albertsen M."/>
        </authorList>
    </citation>
    <scope>NUCLEOTIDE SEQUENCE [LARGE SCALE GENOMIC DNA]</scope>
    <source>
        <strain evidence="1">Ribe_18-Q3-R11-54_BAT3C.373</strain>
    </source>
</reference>